<keyword evidence="1" id="KW-0472">Membrane</keyword>
<dbReference type="AlphaFoldDB" id="A0A255YT07"/>
<evidence type="ECO:0000313" key="4">
    <source>
        <dbReference type="Proteomes" id="UP000216998"/>
    </source>
</evidence>
<comment type="caution">
    <text evidence="3">The sequence shown here is derived from an EMBL/GenBank/DDBJ whole genome shotgun (WGS) entry which is preliminary data.</text>
</comment>
<accession>A0A255YT07</accession>
<keyword evidence="4" id="KW-1185">Reference proteome</keyword>
<keyword evidence="1" id="KW-1133">Transmembrane helix</keyword>
<feature type="transmembrane region" description="Helical" evidence="1">
    <location>
        <begin position="357"/>
        <end position="380"/>
    </location>
</feature>
<feature type="transmembrane region" description="Helical" evidence="1">
    <location>
        <begin position="199"/>
        <end position="218"/>
    </location>
</feature>
<feature type="transmembrane region" description="Helical" evidence="1">
    <location>
        <begin position="230"/>
        <end position="247"/>
    </location>
</feature>
<proteinExistence type="predicted"/>
<dbReference type="PANTHER" id="PTHR36927">
    <property type="entry name" value="BLR4337 PROTEIN"/>
    <property type="match status" value="1"/>
</dbReference>
<dbReference type="EMBL" id="NOXU01000032">
    <property type="protein sequence ID" value="OYQ31775.1"/>
    <property type="molecule type" value="Genomic_DNA"/>
</dbReference>
<name>A0A255YT07_9PROT</name>
<keyword evidence="1" id="KW-0812">Transmembrane</keyword>
<sequence length="396" mass="45003">MTMTTTNPVPSTLSASSQRLPFLDWVRVGAFGLLILYHVGMFYVTWDWHVKSQHVGPALEPLMLLSNPWRLSLLFLISGVATRYMADRMGPGELARSRLPRLGIPLLFVMAVLVVPQPYYEVVEKIQYAEGFLAFYGQYLSFHQGFCRGDDCLILPTWNHMWFVAYLLLYTVILSLILVAGGGRAMIRLGQGAWTRRPWMVLLGPMLILVGLRLALYDRFPVTHNLVWDWYNHAVSFGMFLLGYAIARNADLFDRVAAMRWSTLVWALLAWGAYVYCWSLWTFHDHDLPVDGDILRLIARTAYGVQQWTMILVVLGFARRHCNRSTPLLRYLSVGVFPFYIIHQTLIVVAGHNLSPLALPVAVESLLIIILTVAGCFATYELARRSRLLGPLLGVR</sequence>
<feature type="transmembrane region" description="Helical" evidence="1">
    <location>
        <begin position="301"/>
        <end position="319"/>
    </location>
</feature>
<feature type="transmembrane region" description="Helical" evidence="1">
    <location>
        <begin position="69"/>
        <end position="86"/>
    </location>
</feature>
<gene>
    <name evidence="3" type="ORF">CHU95_21865</name>
</gene>
<reference evidence="3 4" key="1">
    <citation type="submission" date="2017-07" db="EMBL/GenBank/DDBJ databases">
        <title>Niveispirillum cyanobacteriorum sp. nov., isolated from cyanobacterial aggregates in a eutrophic lake.</title>
        <authorList>
            <person name="Cai H."/>
        </authorList>
    </citation>
    <scope>NUCLEOTIDE SEQUENCE [LARGE SCALE GENOMIC DNA]</scope>
    <source>
        <strain evidence="4">TH1-14</strain>
    </source>
</reference>
<dbReference type="InterPro" id="IPR050623">
    <property type="entry name" value="Glucan_succinyl_AcylTrfase"/>
</dbReference>
<evidence type="ECO:0000256" key="1">
    <source>
        <dbReference type="SAM" id="Phobius"/>
    </source>
</evidence>
<feature type="transmembrane region" description="Helical" evidence="1">
    <location>
        <begin position="163"/>
        <end position="187"/>
    </location>
</feature>
<evidence type="ECO:0000259" key="2">
    <source>
        <dbReference type="Pfam" id="PF01757"/>
    </source>
</evidence>
<dbReference type="GO" id="GO:0016747">
    <property type="term" value="F:acyltransferase activity, transferring groups other than amino-acyl groups"/>
    <property type="evidence" value="ECO:0007669"/>
    <property type="project" value="InterPro"/>
</dbReference>
<dbReference type="PANTHER" id="PTHR36927:SF3">
    <property type="entry name" value="GLUCANS BIOSYNTHESIS PROTEIN C"/>
    <property type="match status" value="1"/>
</dbReference>
<protein>
    <recommendedName>
        <fullName evidence="2">Acyltransferase 3 domain-containing protein</fullName>
    </recommendedName>
</protein>
<dbReference type="InterPro" id="IPR002656">
    <property type="entry name" value="Acyl_transf_3_dom"/>
</dbReference>
<dbReference type="Pfam" id="PF01757">
    <property type="entry name" value="Acyl_transf_3"/>
    <property type="match status" value="1"/>
</dbReference>
<evidence type="ECO:0000313" key="3">
    <source>
        <dbReference type="EMBL" id="OYQ31775.1"/>
    </source>
</evidence>
<feature type="transmembrane region" description="Helical" evidence="1">
    <location>
        <begin position="331"/>
        <end position="351"/>
    </location>
</feature>
<feature type="transmembrane region" description="Helical" evidence="1">
    <location>
        <begin position="98"/>
        <end position="115"/>
    </location>
</feature>
<dbReference type="Proteomes" id="UP000216998">
    <property type="component" value="Unassembled WGS sequence"/>
</dbReference>
<dbReference type="OrthoDB" id="9809782at2"/>
<organism evidence="3 4">
    <name type="scientific">Niveispirillum lacus</name>
    <dbReference type="NCBI Taxonomy" id="1981099"/>
    <lineage>
        <taxon>Bacteria</taxon>
        <taxon>Pseudomonadati</taxon>
        <taxon>Pseudomonadota</taxon>
        <taxon>Alphaproteobacteria</taxon>
        <taxon>Rhodospirillales</taxon>
        <taxon>Azospirillaceae</taxon>
        <taxon>Niveispirillum</taxon>
    </lineage>
</organism>
<feature type="domain" description="Acyltransferase 3" evidence="2">
    <location>
        <begin position="21"/>
        <end position="380"/>
    </location>
</feature>
<feature type="transmembrane region" description="Helical" evidence="1">
    <location>
        <begin position="259"/>
        <end position="281"/>
    </location>
</feature>
<feature type="transmembrane region" description="Helical" evidence="1">
    <location>
        <begin position="25"/>
        <end position="46"/>
    </location>
</feature>